<comment type="caution">
    <text evidence="2">The sequence shown here is derived from an EMBL/GenBank/DDBJ whole genome shotgun (WGS) entry which is preliminary data.</text>
</comment>
<dbReference type="OrthoDB" id="10612885at2759"/>
<dbReference type="EMBL" id="QLNQ01000024">
    <property type="protein sequence ID" value="RCK63269.1"/>
    <property type="molecule type" value="Genomic_DNA"/>
</dbReference>
<reference evidence="2 3" key="1">
    <citation type="submission" date="2018-06" db="EMBL/GenBank/DDBJ databases">
        <title>Whole genome sequencing of Candida tropicalis (genome annotated by CSBL at Korea University).</title>
        <authorList>
            <person name="Ahn J."/>
        </authorList>
    </citation>
    <scope>NUCLEOTIDE SEQUENCE [LARGE SCALE GENOMIC DNA]</scope>
    <source>
        <strain evidence="2 3">ATCC 20962</strain>
    </source>
</reference>
<dbReference type="AlphaFoldDB" id="A0A367YCF2"/>
<sequence>MSSSEIKSKLAAHSCPRRVPISLRTPEPETNRNNDTAGSSPDSLPPPYELLFRLDRPGANALQTGHGAPALSRAIDISCRHTWIPWEMLLQTVWRTIFLLEDDLEIWKWFELAQFNRSHHVEQRIMPQNFEICGGPRHTVPVYHQLELKVGFERMKELEFLVILEFGSVLVVYSVWKTKEDEARIYGVLKLDIDKFA</sequence>
<dbReference type="Proteomes" id="UP000253472">
    <property type="component" value="Unassembled WGS sequence"/>
</dbReference>
<feature type="region of interest" description="Disordered" evidence="1">
    <location>
        <begin position="1"/>
        <end position="45"/>
    </location>
</feature>
<feature type="compositionally biased region" description="Polar residues" evidence="1">
    <location>
        <begin position="33"/>
        <end position="42"/>
    </location>
</feature>
<accession>A0A367YCF2</accession>
<evidence type="ECO:0000313" key="3">
    <source>
        <dbReference type="Proteomes" id="UP000253472"/>
    </source>
</evidence>
<organism evidence="2 3">
    <name type="scientific">Candida viswanathii</name>
    <dbReference type="NCBI Taxonomy" id="5486"/>
    <lineage>
        <taxon>Eukaryota</taxon>
        <taxon>Fungi</taxon>
        <taxon>Dikarya</taxon>
        <taxon>Ascomycota</taxon>
        <taxon>Saccharomycotina</taxon>
        <taxon>Pichiomycetes</taxon>
        <taxon>Debaryomycetaceae</taxon>
        <taxon>Candida/Lodderomyces clade</taxon>
        <taxon>Candida</taxon>
    </lineage>
</organism>
<keyword evidence="3" id="KW-1185">Reference proteome</keyword>
<evidence type="ECO:0000256" key="1">
    <source>
        <dbReference type="SAM" id="MobiDB-lite"/>
    </source>
</evidence>
<protein>
    <submittedName>
        <fullName evidence="2">Uncharacterized protein</fullName>
    </submittedName>
</protein>
<proteinExistence type="predicted"/>
<evidence type="ECO:0000313" key="2">
    <source>
        <dbReference type="EMBL" id="RCK63269.1"/>
    </source>
</evidence>
<name>A0A367YCF2_9ASCO</name>
<gene>
    <name evidence="2" type="ORF">Cantr_10040</name>
</gene>